<feature type="compositionally biased region" description="Acidic residues" evidence="1">
    <location>
        <begin position="97"/>
        <end position="123"/>
    </location>
</feature>
<evidence type="ECO:0000259" key="3">
    <source>
        <dbReference type="Pfam" id="PF03413"/>
    </source>
</evidence>
<dbReference type="Gene3D" id="3.10.450.40">
    <property type="match status" value="1"/>
</dbReference>
<gene>
    <name evidence="4" type="ORF">J2Z64_003856</name>
</gene>
<evidence type="ECO:0000313" key="4">
    <source>
        <dbReference type="EMBL" id="MBP2079557.1"/>
    </source>
</evidence>
<feature type="chain" id="PRO_5040957306" evidence="2">
    <location>
        <begin position="23"/>
        <end position="123"/>
    </location>
</feature>
<dbReference type="Proteomes" id="UP001138793">
    <property type="component" value="Unassembled WGS sequence"/>
</dbReference>
<dbReference type="OrthoDB" id="5361545at2"/>
<proteinExistence type="predicted"/>
<evidence type="ECO:0000256" key="2">
    <source>
        <dbReference type="SAM" id="SignalP"/>
    </source>
</evidence>
<organism evidence="4 5">
    <name type="scientific">Oceanobacillus polygoni</name>
    <dbReference type="NCBI Taxonomy" id="1235259"/>
    <lineage>
        <taxon>Bacteria</taxon>
        <taxon>Bacillati</taxon>
        <taxon>Bacillota</taxon>
        <taxon>Bacilli</taxon>
        <taxon>Bacillales</taxon>
        <taxon>Bacillaceae</taxon>
        <taxon>Oceanobacillus</taxon>
    </lineage>
</organism>
<feature type="signal peptide" evidence="2">
    <location>
        <begin position="1"/>
        <end position="22"/>
    </location>
</feature>
<keyword evidence="2" id="KW-0732">Signal</keyword>
<feature type="domain" description="PepSY" evidence="3">
    <location>
        <begin position="42"/>
        <end position="100"/>
    </location>
</feature>
<protein>
    <submittedName>
        <fullName evidence="4">Membrane protein YkoI</fullName>
    </submittedName>
</protein>
<comment type="caution">
    <text evidence="4">The sequence shown here is derived from an EMBL/GenBank/DDBJ whole genome shotgun (WGS) entry which is preliminary data.</text>
</comment>
<accession>A0A9X1CKU6</accession>
<evidence type="ECO:0000256" key="1">
    <source>
        <dbReference type="SAM" id="MobiDB-lite"/>
    </source>
</evidence>
<evidence type="ECO:0000313" key="5">
    <source>
        <dbReference type="Proteomes" id="UP001138793"/>
    </source>
</evidence>
<sequence length="123" mass="13722">MKKWKKHAIPSIAVLMIGTATTGMTVSADSDDRYEELQEVNITVEESKEIALERIPGTIDEVELENEDGYLFYEVEVDAAGGDEYEILIDAQTGEVIDVEGDDEDDDDDGDDNDDDDNERDDD</sequence>
<keyword evidence="5" id="KW-1185">Reference proteome</keyword>
<feature type="region of interest" description="Disordered" evidence="1">
    <location>
        <begin position="93"/>
        <end position="123"/>
    </location>
</feature>
<dbReference type="AlphaFoldDB" id="A0A9X1CKU6"/>
<dbReference type="EMBL" id="JAGGMB010000018">
    <property type="protein sequence ID" value="MBP2079557.1"/>
    <property type="molecule type" value="Genomic_DNA"/>
</dbReference>
<dbReference type="InterPro" id="IPR025711">
    <property type="entry name" value="PepSY"/>
</dbReference>
<dbReference type="RefSeq" id="WP_149472775.1">
    <property type="nucleotide sequence ID" value="NZ_JAGGMB010000018.1"/>
</dbReference>
<reference evidence="4" key="1">
    <citation type="submission" date="2021-03" db="EMBL/GenBank/DDBJ databases">
        <title>Genomic Encyclopedia of Type Strains, Phase IV (KMG-IV): sequencing the most valuable type-strain genomes for metagenomic binning, comparative biology and taxonomic classification.</title>
        <authorList>
            <person name="Goeker M."/>
        </authorList>
    </citation>
    <scope>NUCLEOTIDE SEQUENCE</scope>
    <source>
        <strain evidence="4">DSM 107338</strain>
    </source>
</reference>
<name>A0A9X1CKU6_9BACI</name>
<dbReference type="Pfam" id="PF03413">
    <property type="entry name" value="PepSY"/>
    <property type="match status" value="1"/>
</dbReference>